<gene>
    <name evidence="6" type="ORF">FMOSSE_LOCUS4170</name>
</gene>
<dbReference type="Proteomes" id="UP000789375">
    <property type="component" value="Unassembled WGS sequence"/>
</dbReference>
<protein>
    <submittedName>
        <fullName evidence="6">13386_t:CDS:1</fullName>
    </submittedName>
</protein>
<comment type="caution">
    <text evidence="6">The sequence shown here is derived from an EMBL/GenBank/DDBJ whole genome shotgun (WGS) entry which is preliminary data.</text>
</comment>
<dbReference type="GO" id="GO:0006417">
    <property type="term" value="P:regulation of translation"/>
    <property type="evidence" value="ECO:0007669"/>
    <property type="project" value="UniProtKB-KW"/>
</dbReference>
<dbReference type="InterPro" id="IPR006085">
    <property type="entry name" value="XPG_DNA_repair_N"/>
</dbReference>
<dbReference type="PANTHER" id="PTHR11081">
    <property type="entry name" value="FLAP ENDONUCLEASE FAMILY MEMBER"/>
    <property type="match status" value="1"/>
</dbReference>
<dbReference type="Gene3D" id="3.40.50.1010">
    <property type="entry name" value="5'-nuclease"/>
    <property type="match status" value="1"/>
</dbReference>
<dbReference type="Pfam" id="PF12247">
    <property type="entry name" value="MKT1_N"/>
    <property type="match status" value="1"/>
</dbReference>
<evidence type="ECO:0000313" key="7">
    <source>
        <dbReference type="Proteomes" id="UP000789375"/>
    </source>
</evidence>
<reference evidence="6" key="1">
    <citation type="submission" date="2021-06" db="EMBL/GenBank/DDBJ databases">
        <authorList>
            <person name="Kallberg Y."/>
            <person name="Tangrot J."/>
            <person name="Rosling A."/>
        </authorList>
    </citation>
    <scope>NUCLEOTIDE SEQUENCE</scope>
    <source>
        <strain evidence="6">87-6 pot B 2015</strain>
    </source>
</reference>
<dbReference type="EMBL" id="CAJVPP010000680">
    <property type="protein sequence ID" value="CAG8503665.1"/>
    <property type="molecule type" value="Genomic_DNA"/>
</dbReference>
<feature type="domain" description="Post-transcriptional regulator MKT1 C-terminal" evidence="4">
    <location>
        <begin position="501"/>
        <end position="745"/>
    </location>
</feature>
<dbReference type="InterPro" id="IPR037314">
    <property type="entry name" value="MKT1_H3TH"/>
</dbReference>
<dbReference type="InterPro" id="IPR022039">
    <property type="entry name" value="MKT1_C"/>
</dbReference>
<evidence type="ECO:0000259" key="5">
    <source>
        <dbReference type="Pfam" id="PF12247"/>
    </source>
</evidence>
<name>A0A9N8ZQP7_FUNMO</name>
<dbReference type="Pfam" id="PF12246">
    <property type="entry name" value="MKT1_C"/>
    <property type="match status" value="1"/>
</dbReference>
<dbReference type="AlphaFoldDB" id="A0A9N8ZQP7"/>
<feature type="domain" description="Post-transcriptional regulator MKT1 N-terminal" evidence="5">
    <location>
        <begin position="329"/>
        <end position="417"/>
    </location>
</feature>
<evidence type="ECO:0000256" key="1">
    <source>
        <dbReference type="ARBA" id="ARBA00022845"/>
    </source>
</evidence>
<evidence type="ECO:0000256" key="2">
    <source>
        <dbReference type="ARBA" id="ARBA00024023"/>
    </source>
</evidence>
<dbReference type="GO" id="GO:0003730">
    <property type="term" value="F:mRNA 3'-UTR binding"/>
    <property type="evidence" value="ECO:0007669"/>
    <property type="project" value="TreeGrafter"/>
</dbReference>
<accession>A0A9N8ZQP7</accession>
<dbReference type="InterPro" id="IPR029060">
    <property type="entry name" value="PIN-like_dom_sf"/>
</dbReference>
<organism evidence="6 7">
    <name type="scientific">Funneliformis mosseae</name>
    <name type="common">Endomycorrhizal fungus</name>
    <name type="synonym">Glomus mosseae</name>
    <dbReference type="NCBI Taxonomy" id="27381"/>
    <lineage>
        <taxon>Eukaryota</taxon>
        <taxon>Fungi</taxon>
        <taxon>Fungi incertae sedis</taxon>
        <taxon>Mucoromycota</taxon>
        <taxon>Glomeromycotina</taxon>
        <taxon>Glomeromycetes</taxon>
        <taxon>Glomerales</taxon>
        <taxon>Glomeraceae</taxon>
        <taxon>Funneliformis</taxon>
    </lineage>
</organism>
<dbReference type="InterPro" id="IPR022040">
    <property type="entry name" value="MKT1_N"/>
</dbReference>
<comment type="similarity">
    <text evidence="2">Belongs to the XPG/RAD2 endonuclease family.</text>
</comment>
<dbReference type="GO" id="GO:0004518">
    <property type="term" value="F:nuclease activity"/>
    <property type="evidence" value="ECO:0007669"/>
    <property type="project" value="InterPro"/>
</dbReference>
<dbReference type="SUPFAM" id="SSF88723">
    <property type="entry name" value="PIN domain-like"/>
    <property type="match status" value="1"/>
</dbReference>
<keyword evidence="1" id="KW-0810">Translation regulation</keyword>
<evidence type="ECO:0000313" key="6">
    <source>
        <dbReference type="EMBL" id="CAG8503665.1"/>
    </source>
</evidence>
<dbReference type="CDD" id="cd09902">
    <property type="entry name" value="H3TH_MKT1"/>
    <property type="match status" value="1"/>
</dbReference>
<dbReference type="PANTHER" id="PTHR11081:SF32">
    <property type="entry name" value="POST-TRANSCRIPTIONAL REGULATOR MKT1"/>
    <property type="match status" value="1"/>
</dbReference>
<dbReference type="Pfam" id="PF00752">
    <property type="entry name" value="XPG_N"/>
    <property type="match status" value="1"/>
</dbReference>
<feature type="domain" description="XPG N-terminal" evidence="3">
    <location>
        <begin position="11"/>
        <end position="91"/>
    </location>
</feature>
<evidence type="ECO:0000259" key="4">
    <source>
        <dbReference type="Pfam" id="PF12246"/>
    </source>
</evidence>
<proteinExistence type="inferred from homology"/>
<sequence length="749" mass="84955">MIRHFEIFTVERRLVQISQLSSLKDTRLGIDGTHWLRKLLQTSAKESATTALGGIPIGLRSAIEKELELIKSYGITPVFVFNGLNIIRKDKPFSTEDTRPSKRAQAWEAYEKGRVEQAYSSWASAVSGFVHQPDLLYLVFSILKENDVEFMRAPYLAWGQLVDDSIDLLIVISLFIAFDELVYLERHQKGFIHAIYGGSELLMYDVDKVIINLDLEKGTYSWLNKKSILNDLDITDEQFLDVCILAGFEYCITFPPLSSDYSGFTFKSVHDLIKQYRTGFNAVQSYGNHAGVTKHNYAEVYCRTRCAIKFHMVLTDEGKVESLNLENAPSDIHDVIGYRLPDEVYYYLSKGLMSPQVINTLISGVLIENSPLCNGETIEYKNFLGQLLELRTQAMGLLTQPLHQFYQSRRVVSVYWFEPGNEHHLNHGAQPSVHETLNTWNVLERGLEEEKRAQKTSVIDIAFCLKATATEDQAVKTVMPKNNDKIIESKDEILANVLWKLLDLRKFLTSSHTHTAWGIAFKKALATFKPNVRSHHEQLFSALELIRFGYLNGNNLSRTYYTSSIAVNDEEKRHILLLSRTLSLIPAKFKGVSWNGPLSRELLAFNSFVRALNRSLRNLCEMLTLSMFLNGDCVRDRQDLLEIALSLPFLYDANTGMGIIAKTYLETVIKLSKDNDSKGSTRSHVSEALKKLDETFTGCINVKADLENGLAFWDEVMIAINSLKASGAISNETASQFINTNNWLSSRRP</sequence>
<keyword evidence="7" id="KW-1185">Reference proteome</keyword>
<evidence type="ECO:0000259" key="3">
    <source>
        <dbReference type="Pfam" id="PF00752"/>
    </source>
</evidence>
<dbReference type="CDD" id="cd09858">
    <property type="entry name" value="PIN_MKT1"/>
    <property type="match status" value="1"/>
</dbReference>
<dbReference type="InterPro" id="IPR006084">
    <property type="entry name" value="XPG/Rad2"/>
</dbReference>